<organism evidence="1 2">
    <name type="scientific">Araneus ventricosus</name>
    <name type="common">Orbweaver spider</name>
    <name type="synonym">Epeira ventricosa</name>
    <dbReference type="NCBI Taxonomy" id="182803"/>
    <lineage>
        <taxon>Eukaryota</taxon>
        <taxon>Metazoa</taxon>
        <taxon>Ecdysozoa</taxon>
        <taxon>Arthropoda</taxon>
        <taxon>Chelicerata</taxon>
        <taxon>Arachnida</taxon>
        <taxon>Araneae</taxon>
        <taxon>Araneomorphae</taxon>
        <taxon>Entelegynae</taxon>
        <taxon>Araneoidea</taxon>
        <taxon>Araneidae</taxon>
        <taxon>Araneus</taxon>
    </lineage>
</organism>
<dbReference type="Proteomes" id="UP000499080">
    <property type="component" value="Unassembled WGS sequence"/>
</dbReference>
<dbReference type="AlphaFoldDB" id="A0A4Y2VD63"/>
<proteinExistence type="predicted"/>
<evidence type="ECO:0000313" key="2">
    <source>
        <dbReference type="Proteomes" id="UP000499080"/>
    </source>
</evidence>
<gene>
    <name evidence="1" type="ORF">AVEN_274725_1</name>
</gene>
<evidence type="ECO:0000313" key="1">
    <source>
        <dbReference type="EMBL" id="GBO22458.1"/>
    </source>
</evidence>
<protein>
    <submittedName>
        <fullName evidence="1">Uncharacterized protein</fullName>
    </submittedName>
</protein>
<name>A0A4Y2VD63_ARAVE</name>
<keyword evidence="2" id="KW-1185">Reference proteome</keyword>
<reference evidence="1 2" key="1">
    <citation type="journal article" date="2019" name="Sci. Rep.">
        <title>Orb-weaving spider Araneus ventricosus genome elucidates the spidroin gene catalogue.</title>
        <authorList>
            <person name="Kono N."/>
            <person name="Nakamura H."/>
            <person name="Ohtoshi R."/>
            <person name="Moran D.A.P."/>
            <person name="Shinohara A."/>
            <person name="Yoshida Y."/>
            <person name="Fujiwara M."/>
            <person name="Mori M."/>
            <person name="Tomita M."/>
            <person name="Arakawa K."/>
        </authorList>
    </citation>
    <scope>NUCLEOTIDE SEQUENCE [LARGE SCALE GENOMIC DNA]</scope>
</reference>
<dbReference type="EMBL" id="BGPR01045536">
    <property type="protein sequence ID" value="GBO22458.1"/>
    <property type="molecule type" value="Genomic_DNA"/>
</dbReference>
<accession>A0A4Y2VD63</accession>
<comment type="caution">
    <text evidence="1">The sequence shown here is derived from an EMBL/GenBank/DDBJ whole genome shotgun (WGS) entry which is preliminary data.</text>
</comment>
<sequence length="155" mass="18211">MAGKMVLHMFLLEGEKFGDLEDRMKLFKNARIMVYFFWEQRYREPSREFYVTPRPVGKAINTVELKRDNQSLFGFLSAVQAELRDTAPGSSVIPSRNKFRQLSVSNDLIHEAFIYPKSHPCKRLSSYIKWQILDQENDPQLRTRETATRLPRNLA</sequence>